<keyword evidence="2" id="KW-1185">Reference proteome</keyword>
<dbReference type="Proteomes" id="UP000272706">
    <property type="component" value="Unassembled WGS sequence"/>
</dbReference>
<evidence type="ECO:0000313" key="1">
    <source>
        <dbReference type="EMBL" id="RJT38687.1"/>
    </source>
</evidence>
<organism evidence="1 2">
    <name type="scientific">Mesorhizobium waimense</name>
    <dbReference type="NCBI Taxonomy" id="1300307"/>
    <lineage>
        <taxon>Bacteria</taxon>
        <taxon>Pseudomonadati</taxon>
        <taxon>Pseudomonadota</taxon>
        <taxon>Alphaproteobacteria</taxon>
        <taxon>Hyphomicrobiales</taxon>
        <taxon>Phyllobacteriaceae</taxon>
        <taxon>Mesorhizobium</taxon>
    </lineage>
</organism>
<dbReference type="AlphaFoldDB" id="A0A3A5KYW0"/>
<reference evidence="1 2" key="1">
    <citation type="submission" date="2018-09" db="EMBL/GenBank/DDBJ databases">
        <title>Mesorhizobium carmichaelinearum sp. nov. isolated from Carmichaelinea spp. root nodules in New Zealand.</title>
        <authorList>
            <person name="De Meyer S.E."/>
        </authorList>
    </citation>
    <scope>NUCLEOTIDE SEQUENCE [LARGE SCALE GENOMIC DNA]</scope>
    <source>
        <strain evidence="1 2">ICMP19557</strain>
    </source>
</reference>
<comment type="caution">
    <text evidence="1">The sequence shown here is derived from an EMBL/GenBank/DDBJ whole genome shotgun (WGS) entry which is preliminary data.</text>
</comment>
<evidence type="ECO:0000313" key="2">
    <source>
        <dbReference type="Proteomes" id="UP000272706"/>
    </source>
</evidence>
<dbReference type="EMBL" id="QZWZ01000011">
    <property type="protein sequence ID" value="RJT38687.1"/>
    <property type="molecule type" value="Genomic_DNA"/>
</dbReference>
<evidence type="ECO:0008006" key="3">
    <source>
        <dbReference type="Google" id="ProtNLM"/>
    </source>
</evidence>
<accession>A0A3A5KYW0</accession>
<name>A0A3A5KYW0_9HYPH</name>
<dbReference type="OrthoDB" id="7364180at2"/>
<gene>
    <name evidence="1" type="ORF">D3227_15580</name>
</gene>
<sequence>MYPKPTAASKHLKDKHGVDRAPVTLRNLRLKGGGPEFHKFGGEVFYTPEGLDRWVEQKLSRPLRSTSELADRTAA</sequence>
<protein>
    <recommendedName>
        <fullName evidence="3">DNA-binding protein</fullName>
    </recommendedName>
</protein>
<proteinExistence type="predicted"/>